<organism evidence="10 11">
    <name type="scientific">Varibaculum cambriense</name>
    <dbReference type="NCBI Taxonomy" id="184870"/>
    <lineage>
        <taxon>Bacteria</taxon>
        <taxon>Bacillati</taxon>
        <taxon>Actinomycetota</taxon>
        <taxon>Actinomycetes</taxon>
        <taxon>Actinomycetales</taxon>
        <taxon>Actinomycetaceae</taxon>
        <taxon>Varibaculum</taxon>
    </lineage>
</organism>
<evidence type="ECO:0000256" key="6">
    <source>
        <dbReference type="ARBA" id="ARBA00022847"/>
    </source>
</evidence>
<dbReference type="AlphaFoldDB" id="A0AAJ1BB50"/>
<dbReference type="PANTHER" id="PTHR30330:SF1">
    <property type="entry name" value="AMINO-ACID CARRIER PROTEIN ALST"/>
    <property type="match status" value="1"/>
</dbReference>
<feature type="transmembrane region" description="Helical" evidence="9">
    <location>
        <begin position="415"/>
        <end position="433"/>
    </location>
</feature>
<dbReference type="FunFam" id="1.20.1740.10:FF:000004">
    <property type="entry name" value="Sodium:alanine symporter family protein"/>
    <property type="match status" value="1"/>
</dbReference>
<dbReference type="Gene3D" id="1.20.1740.10">
    <property type="entry name" value="Amino acid/polyamine transporter I"/>
    <property type="match status" value="1"/>
</dbReference>
<keyword evidence="4 9" id="KW-1003">Cell membrane</keyword>
<feature type="transmembrane region" description="Helical" evidence="9">
    <location>
        <begin position="226"/>
        <end position="247"/>
    </location>
</feature>
<feature type="transmembrane region" description="Helical" evidence="9">
    <location>
        <begin position="267"/>
        <end position="285"/>
    </location>
</feature>
<evidence type="ECO:0000256" key="4">
    <source>
        <dbReference type="ARBA" id="ARBA00022475"/>
    </source>
</evidence>
<accession>A0AAJ1BB50</accession>
<gene>
    <name evidence="10" type="ORF">L0M99_04045</name>
</gene>
<comment type="similarity">
    <text evidence="2 9">Belongs to the alanine or glycine:cation symporter (AGCS) (TC 2.A.25) family.</text>
</comment>
<dbReference type="GO" id="GO:0005283">
    <property type="term" value="F:amino acid:sodium symporter activity"/>
    <property type="evidence" value="ECO:0007669"/>
    <property type="project" value="InterPro"/>
</dbReference>
<dbReference type="GO" id="GO:0005886">
    <property type="term" value="C:plasma membrane"/>
    <property type="evidence" value="ECO:0007669"/>
    <property type="project" value="UniProtKB-SubCell"/>
</dbReference>
<comment type="caution">
    <text evidence="10">The sequence shown here is derived from an EMBL/GenBank/DDBJ whole genome shotgun (WGS) entry which is preliminary data.</text>
</comment>
<evidence type="ECO:0000313" key="11">
    <source>
        <dbReference type="Proteomes" id="UP001200537"/>
    </source>
</evidence>
<feature type="transmembrane region" description="Helical" evidence="9">
    <location>
        <begin position="196"/>
        <end position="214"/>
    </location>
</feature>
<feature type="transmembrane region" description="Helical" evidence="9">
    <location>
        <begin position="375"/>
        <end position="394"/>
    </location>
</feature>
<keyword evidence="7 9" id="KW-1133">Transmembrane helix</keyword>
<evidence type="ECO:0000256" key="7">
    <source>
        <dbReference type="ARBA" id="ARBA00022989"/>
    </source>
</evidence>
<evidence type="ECO:0000256" key="8">
    <source>
        <dbReference type="ARBA" id="ARBA00023136"/>
    </source>
</evidence>
<protein>
    <submittedName>
        <fullName evidence="10">Alanine:cation symporter family protein</fullName>
    </submittedName>
</protein>
<comment type="subcellular location">
    <subcellularLocation>
        <location evidence="1 9">Cell membrane</location>
        <topology evidence="1 9">Multi-pass membrane protein</topology>
    </subcellularLocation>
</comment>
<dbReference type="EMBL" id="JAKNHJ010000006">
    <property type="protein sequence ID" value="MCG4617667.1"/>
    <property type="molecule type" value="Genomic_DNA"/>
</dbReference>
<name>A0AAJ1BB50_9ACTO</name>
<evidence type="ECO:0000256" key="1">
    <source>
        <dbReference type="ARBA" id="ARBA00004651"/>
    </source>
</evidence>
<keyword evidence="6 9" id="KW-0769">Symport</keyword>
<evidence type="ECO:0000256" key="3">
    <source>
        <dbReference type="ARBA" id="ARBA00022448"/>
    </source>
</evidence>
<feature type="transmembrane region" description="Helical" evidence="9">
    <location>
        <begin position="31"/>
        <end position="49"/>
    </location>
</feature>
<dbReference type="Pfam" id="PF01235">
    <property type="entry name" value="Na_Ala_symp"/>
    <property type="match status" value="1"/>
</dbReference>
<dbReference type="PRINTS" id="PR00175">
    <property type="entry name" value="NAALASMPORT"/>
</dbReference>
<sequence>MPISVSKESLTAFEQWNETISGLLDTAYNNSVVWLLMITLLGVGIWLTIRTSGMQVRMFTHMLKVITRSRGGSEGGVSSFQAFAIGLADRVGTGSITGVALAVVAGGPGSVFWMWVVALVGMATAFVEATLAQLFKVRNGDGTFRGGPAFYIQRGLGSRTWGIVFAVLLIFAYGFSFEMIQANSISQLANSDYLGFPVWATALILVLLTLPLVVGGVRKIAQFSEYLAPAMALLYVAMGILVIILNYDRIPFVFREIFMGAFGQSNTYMPPAVAGAGGAFIAAITTGTKRGLFTNEAGMGSAPNAAAIATVRHPATQGMIQALGVFVDTMLVCTSTAFIILMSVPFWDKQNHVDGAVLTMDSIVTSLGSNSTTQTVVFVFVMVMMVCFGYSTILGNYTYAETNYKFIVGVDRSALPLKLLVIASTAIGAILPLKSVWSIADWATALMALVNLVALIFLGKWAVGALRDYRAQMKTDDPAGPIFCSQNNQYLPGELPTRVWTTPGGFDPAWETSSGTSEKENS</sequence>
<evidence type="ECO:0000313" key="10">
    <source>
        <dbReference type="EMBL" id="MCG4617667.1"/>
    </source>
</evidence>
<keyword evidence="5 9" id="KW-0812">Transmembrane</keyword>
<reference evidence="10" key="1">
    <citation type="submission" date="2022-01" db="EMBL/GenBank/DDBJ databases">
        <title>Collection of gut derived symbiotic bacterial strains cultured from healthy donors.</title>
        <authorList>
            <person name="Lin H."/>
            <person name="Kohout C."/>
            <person name="Waligurski E."/>
            <person name="Pamer E.G."/>
        </authorList>
    </citation>
    <scope>NUCLEOTIDE SEQUENCE</scope>
    <source>
        <strain evidence="10">DFI.7.46</strain>
    </source>
</reference>
<evidence type="ECO:0000256" key="5">
    <source>
        <dbReference type="ARBA" id="ARBA00022692"/>
    </source>
</evidence>
<evidence type="ECO:0000256" key="9">
    <source>
        <dbReference type="RuleBase" id="RU363064"/>
    </source>
</evidence>
<dbReference type="InterPro" id="IPR001463">
    <property type="entry name" value="Na/Ala_symport"/>
</dbReference>
<dbReference type="NCBIfam" id="TIGR00835">
    <property type="entry name" value="agcS"/>
    <property type="match status" value="1"/>
</dbReference>
<feature type="transmembrane region" description="Helical" evidence="9">
    <location>
        <begin position="156"/>
        <end position="176"/>
    </location>
</feature>
<evidence type="ECO:0000256" key="2">
    <source>
        <dbReference type="ARBA" id="ARBA00009261"/>
    </source>
</evidence>
<keyword evidence="3 9" id="KW-0813">Transport</keyword>
<dbReference type="Proteomes" id="UP001200537">
    <property type="component" value="Unassembled WGS sequence"/>
</dbReference>
<dbReference type="RefSeq" id="WP_238127838.1">
    <property type="nucleotide sequence ID" value="NZ_JAKNHJ010000006.1"/>
</dbReference>
<proteinExistence type="inferred from homology"/>
<keyword evidence="8 9" id="KW-0472">Membrane</keyword>
<feature type="transmembrane region" description="Helical" evidence="9">
    <location>
        <begin position="87"/>
        <end position="106"/>
    </location>
</feature>
<feature type="transmembrane region" description="Helical" evidence="9">
    <location>
        <begin position="439"/>
        <end position="463"/>
    </location>
</feature>
<feature type="transmembrane region" description="Helical" evidence="9">
    <location>
        <begin position="322"/>
        <end position="347"/>
    </location>
</feature>
<dbReference type="PANTHER" id="PTHR30330">
    <property type="entry name" value="AGSS FAMILY TRANSPORTER, SODIUM-ALANINE"/>
    <property type="match status" value="1"/>
</dbReference>
<feature type="transmembrane region" description="Helical" evidence="9">
    <location>
        <begin position="112"/>
        <end position="135"/>
    </location>
</feature>